<dbReference type="Pfam" id="PF10708">
    <property type="entry name" value="DUF2510"/>
    <property type="match status" value="1"/>
</dbReference>
<name>A0A8J3JZ37_9ACTN</name>
<protein>
    <recommendedName>
        <fullName evidence="2">DUF2510 domain-containing protein</fullName>
    </recommendedName>
</protein>
<evidence type="ECO:0000256" key="1">
    <source>
        <dbReference type="SAM" id="MobiDB-lite"/>
    </source>
</evidence>
<dbReference type="EMBL" id="BONG01000071">
    <property type="protein sequence ID" value="GIF93737.1"/>
    <property type="molecule type" value="Genomic_DNA"/>
</dbReference>
<feature type="domain" description="DUF2510" evidence="2">
    <location>
        <begin position="44"/>
        <end position="65"/>
    </location>
</feature>
<evidence type="ECO:0000313" key="4">
    <source>
        <dbReference type="Proteomes" id="UP000619293"/>
    </source>
</evidence>
<sequence>MTTRLRDVRTQGHDSGAVRLPSGGKPLEDRCQNFHQWGSFPTTSTDSYVRYWTGQRWSEHTAKAGIPLPPPESTARIAAGTPRSGPVIKPSCDRGIAVITIVQAGRRSMKEV</sequence>
<dbReference type="RefSeq" id="WP_191842759.1">
    <property type="nucleotide sequence ID" value="NZ_BAAALB010000027.1"/>
</dbReference>
<feature type="compositionally biased region" description="Basic and acidic residues" evidence="1">
    <location>
        <begin position="1"/>
        <end position="12"/>
    </location>
</feature>
<reference evidence="3 4" key="1">
    <citation type="submission" date="2021-01" db="EMBL/GenBank/DDBJ databases">
        <title>Whole genome shotgun sequence of Catellatospora chokoriensis NBRC 107358.</title>
        <authorList>
            <person name="Komaki H."/>
            <person name="Tamura T."/>
        </authorList>
    </citation>
    <scope>NUCLEOTIDE SEQUENCE [LARGE SCALE GENOMIC DNA]</scope>
    <source>
        <strain evidence="3 4">NBRC 107358</strain>
    </source>
</reference>
<feature type="region of interest" description="Disordered" evidence="1">
    <location>
        <begin position="1"/>
        <end position="27"/>
    </location>
</feature>
<accession>A0A8J3JZ37</accession>
<dbReference type="InterPro" id="IPR018929">
    <property type="entry name" value="DUF2510"/>
</dbReference>
<dbReference type="Proteomes" id="UP000619293">
    <property type="component" value="Unassembled WGS sequence"/>
</dbReference>
<evidence type="ECO:0000313" key="3">
    <source>
        <dbReference type="EMBL" id="GIF93737.1"/>
    </source>
</evidence>
<organism evidence="3 4">
    <name type="scientific">Catellatospora chokoriensis</name>
    <dbReference type="NCBI Taxonomy" id="310353"/>
    <lineage>
        <taxon>Bacteria</taxon>
        <taxon>Bacillati</taxon>
        <taxon>Actinomycetota</taxon>
        <taxon>Actinomycetes</taxon>
        <taxon>Micromonosporales</taxon>
        <taxon>Micromonosporaceae</taxon>
        <taxon>Catellatospora</taxon>
    </lineage>
</organism>
<evidence type="ECO:0000259" key="2">
    <source>
        <dbReference type="Pfam" id="PF10708"/>
    </source>
</evidence>
<proteinExistence type="predicted"/>
<gene>
    <name evidence="3" type="ORF">Cch02nite_71810</name>
</gene>
<comment type="caution">
    <text evidence="3">The sequence shown here is derived from an EMBL/GenBank/DDBJ whole genome shotgun (WGS) entry which is preliminary data.</text>
</comment>
<dbReference type="AlphaFoldDB" id="A0A8J3JZ37"/>
<keyword evidence="4" id="KW-1185">Reference proteome</keyword>